<evidence type="ECO:0000313" key="2">
    <source>
        <dbReference type="Proteomes" id="UP001396334"/>
    </source>
</evidence>
<comment type="caution">
    <text evidence="1">The sequence shown here is derived from an EMBL/GenBank/DDBJ whole genome shotgun (WGS) entry which is preliminary data.</text>
</comment>
<reference evidence="1 2" key="1">
    <citation type="journal article" date="2024" name="G3 (Bethesda)">
        <title>Genome assembly of Hibiscus sabdariffa L. provides insights into metabolisms of medicinal natural products.</title>
        <authorList>
            <person name="Kim T."/>
        </authorList>
    </citation>
    <scope>NUCLEOTIDE SEQUENCE [LARGE SCALE GENOMIC DNA]</scope>
    <source>
        <strain evidence="1">TK-2024</strain>
        <tissue evidence="1">Old leaves</tissue>
    </source>
</reference>
<organism evidence="1 2">
    <name type="scientific">Hibiscus sabdariffa</name>
    <name type="common">roselle</name>
    <dbReference type="NCBI Taxonomy" id="183260"/>
    <lineage>
        <taxon>Eukaryota</taxon>
        <taxon>Viridiplantae</taxon>
        <taxon>Streptophyta</taxon>
        <taxon>Embryophyta</taxon>
        <taxon>Tracheophyta</taxon>
        <taxon>Spermatophyta</taxon>
        <taxon>Magnoliopsida</taxon>
        <taxon>eudicotyledons</taxon>
        <taxon>Gunneridae</taxon>
        <taxon>Pentapetalae</taxon>
        <taxon>rosids</taxon>
        <taxon>malvids</taxon>
        <taxon>Malvales</taxon>
        <taxon>Malvaceae</taxon>
        <taxon>Malvoideae</taxon>
        <taxon>Hibiscus</taxon>
    </lineage>
</organism>
<keyword evidence="2" id="KW-1185">Reference proteome</keyword>
<name>A0ABR2NLT3_9ROSI</name>
<sequence length="95" mass="10780">MVGKSVVAFLRDCFDTHQVPADLNHTVLVLIPKIPYLETFSQFRPISLCLVVYKSLMKVIVILTQEVIHSMSKKIGRKGLLALMINLVKAYDHLE</sequence>
<proteinExistence type="predicted"/>
<accession>A0ABR2NLT3</accession>
<evidence type="ECO:0008006" key="3">
    <source>
        <dbReference type="Google" id="ProtNLM"/>
    </source>
</evidence>
<evidence type="ECO:0000313" key="1">
    <source>
        <dbReference type="EMBL" id="KAK8977028.1"/>
    </source>
</evidence>
<dbReference type="Proteomes" id="UP001396334">
    <property type="component" value="Unassembled WGS sequence"/>
</dbReference>
<protein>
    <recommendedName>
        <fullName evidence="3">Reverse transcriptase</fullName>
    </recommendedName>
</protein>
<gene>
    <name evidence="1" type="ORF">V6N11_019698</name>
</gene>
<dbReference type="EMBL" id="JBBPBN010000125">
    <property type="protein sequence ID" value="KAK8977028.1"/>
    <property type="molecule type" value="Genomic_DNA"/>
</dbReference>